<evidence type="ECO:0000313" key="3">
    <source>
        <dbReference type="Proteomes" id="UP001246473"/>
    </source>
</evidence>
<keyword evidence="1" id="KW-1133">Transmembrane helix</keyword>
<sequence>MKLAKVKVEYTGGTTITERVTLDPATGQVHLPPRLRALMEKMDETECSPAFGLEYMGFVLPVSVLADGKYTVSIPTQPQAGIRQVLNAIAYPAKDQRQQNGRYLHTLSAASIGGAVGYVHAASTVDVQTVVGAASLAGLGVLLWYVGFRAMKGE</sequence>
<accession>A0AAP5QFL8</accession>
<dbReference type="AlphaFoldDB" id="A0AAP5QFL8"/>
<protein>
    <submittedName>
        <fullName evidence="2">Uncharacterized protein</fullName>
    </submittedName>
</protein>
<reference evidence="2" key="1">
    <citation type="submission" date="2022-08" db="EMBL/GenBank/DDBJ databases">
        <authorList>
            <person name="Kim S.-J."/>
        </authorList>
    </citation>
    <scope>NUCLEOTIDE SEQUENCE</scope>
    <source>
        <strain evidence="2">KJ</strain>
    </source>
</reference>
<evidence type="ECO:0000313" key="2">
    <source>
        <dbReference type="EMBL" id="MDT8842586.1"/>
    </source>
</evidence>
<feature type="transmembrane region" description="Helical" evidence="1">
    <location>
        <begin position="103"/>
        <end position="121"/>
    </location>
</feature>
<evidence type="ECO:0000256" key="1">
    <source>
        <dbReference type="SAM" id="Phobius"/>
    </source>
</evidence>
<keyword evidence="1" id="KW-0812">Transmembrane</keyword>
<dbReference type="EMBL" id="JANSLM010000018">
    <property type="protein sequence ID" value="MDT8842586.1"/>
    <property type="molecule type" value="Genomic_DNA"/>
</dbReference>
<name>A0AAP5QFL8_9BURK</name>
<proteinExistence type="predicted"/>
<feature type="transmembrane region" description="Helical" evidence="1">
    <location>
        <begin position="127"/>
        <end position="148"/>
    </location>
</feature>
<organism evidence="2 3">
    <name type="scientific">Paraburkholderia fungorum</name>
    <dbReference type="NCBI Taxonomy" id="134537"/>
    <lineage>
        <taxon>Bacteria</taxon>
        <taxon>Pseudomonadati</taxon>
        <taxon>Pseudomonadota</taxon>
        <taxon>Betaproteobacteria</taxon>
        <taxon>Burkholderiales</taxon>
        <taxon>Burkholderiaceae</taxon>
        <taxon>Paraburkholderia</taxon>
    </lineage>
</organism>
<gene>
    <name evidence="2" type="ORF">ParKJ_34690</name>
</gene>
<dbReference type="Proteomes" id="UP001246473">
    <property type="component" value="Unassembled WGS sequence"/>
</dbReference>
<comment type="caution">
    <text evidence="2">The sequence shown here is derived from an EMBL/GenBank/DDBJ whole genome shotgun (WGS) entry which is preliminary data.</text>
</comment>
<keyword evidence="1" id="KW-0472">Membrane</keyword>
<dbReference type="RefSeq" id="WP_315697410.1">
    <property type="nucleotide sequence ID" value="NZ_JANSLM010000018.1"/>
</dbReference>